<keyword evidence="9" id="KW-0325">Glycoprotein</keyword>
<evidence type="ECO:0000256" key="5">
    <source>
        <dbReference type="ARBA" id="ARBA00022737"/>
    </source>
</evidence>
<dbReference type="AlphaFoldDB" id="A0A7N2M8E4"/>
<evidence type="ECO:0000256" key="2">
    <source>
        <dbReference type="ARBA" id="ARBA00022614"/>
    </source>
</evidence>
<organism evidence="10 11">
    <name type="scientific">Quercus lobata</name>
    <name type="common">Valley oak</name>
    <dbReference type="NCBI Taxonomy" id="97700"/>
    <lineage>
        <taxon>Eukaryota</taxon>
        <taxon>Viridiplantae</taxon>
        <taxon>Streptophyta</taxon>
        <taxon>Embryophyta</taxon>
        <taxon>Tracheophyta</taxon>
        <taxon>Spermatophyta</taxon>
        <taxon>Magnoliopsida</taxon>
        <taxon>eudicotyledons</taxon>
        <taxon>Gunneridae</taxon>
        <taxon>Pentapetalae</taxon>
        <taxon>rosids</taxon>
        <taxon>fabids</taxon>
        <taxon>Fagales</taxon>
        <taxon>Fagaceae</taxon>
        <taxon>Quercus</taxon>
    </lineage>
</organism>
<dbReference type="InterPro" id="IPR052422">
    <property type="entry name" value="Auxin_Ser/Thr_Kinase"/>
</dbReference>
<dbReference type="Gene3D" id="1.10.510.10">
    <property type="entry name" value="Transferase(Phosphotransferase) domain 1"/>
    <property type="match status" value="1"/>
</dbReference>
<keyword evidence="2" id="KW-0433">Leucine-rich repeat</keyword>
<proteinExistence type="predicted"/>
<evidence type="ECO:0000256" key="1">
    <source>
        <dbReference type="ARBA" id="ARBA00004167"/>
    </source>
</evidence>
<evidence type="ECO:0000256" key="3">
    <source>
        <dbReference type="ARBA" id="ARBA00022692"/>
    </source>
</evidence>
<evidence type="ECO:0000313" key="10">
    <source>
        <dbReference type="EnsemblPlants" id="QL08p006368:mrna"/>
    </source>
</evidence>
<protein>
    <submittedName>
        <fullName evidence="10">Uncharacterized protein</fullName>
    </submittedName>
</protein>
<dbReference type="InParanoid" id="A0A7N2M8E4"/>
<keyword evidence="3" id="KW-0812">Transmembrane</keyword>
<dbReference type="PANTHER" id="PTHR47986">
    <property type="entry name" value="OSJNBA0070M12.3 PROTEIN"/>
    <property type="match status" value="1"/>
</dbReference>
<keyword evidence="4" id="KW-0732">Signal</keyword>
<evidence type="ECO:0000256" key="8">
    <source>
        <dbReference type="ARBA" id="ARBA00023170"/>
    </source>
</evidence>
<evidence type="ECO:0000256" key="6">
    <source>
        <dbReference type="ARBA" id="ARBA00022989"/>
    </source>
</evidence>
<dbReference type="InterPro" id="IPR011009">
    <property type="entry name" value="Kinase-like_dom_sf"/>
</dbReference>
<dbReference type="GO" id="GO:0016020">
    <property type="term" value="C:membrane"/>
    <property type="evidence" value="ECO:0007669"/>
    <property type="project" value="UniProtKB-SubCell"/>
</dbReference>
<evidence type="ECO:0000313" key="11">
    <source>
        <dbReference type="Proteomes" id="UP000594261"/>
    </source>
</evidence>
<keyword evidence="6" id="KW-1133">Transmembrane helix</keyword>
<name>A0A7N2M8E4_QUELO</name>
<keyword evidence="8" id="KW-0675">Receptor</keyword>
<evidence type="ECO:0000256" key="7">
    <source>
        <dbReference type="ARBA" id="ARBA00023136"/>
    </source>
</evidence>
<keyword evidence="5" id="KW-0677">Repeat</keyword>
<keyword evidence="7" id="KW-0472">Membrane</keyword>
<sequence>MNGLSKLRQSPKRFAQSRKIISLSDQLDEFLSLSAAAGTVTTKADVYAFGVVLMQLISGRKAVDDTLPDENPHLVTWFCRILNKKETIANAIDQTINTDEETIESIYKVAELAGHCTTPKPYQRPDMGYVVNILSSLVGQWKPACPNTSNGVKDIYSFDQSMSLPQDPQRWQTM</sequence>
<dbReference type="SUPFAM" id="SSF56112">
    <property type="entry name" value="Protein kinase-like (PK-like)"/>
    <property type="match status" value="1"/>
</dbReference>
<reference evidence="10" key="2">
    <citation type="submission" date="2021-01" db="UniProtKB">
        <authorList>
            <consortium name="EnsemblPlants"/>
        </authorList>
    </citation>
    <scope>IDENTIFICATION</scope>
</reference>
<dbReference type="EnsemblPlants" id="QL08p006368:mrna">
    <property type="protein sequence ID" value="QL08p006368:mrna"/>
    <property type="gene ID" value="QL08p006368"/>
</dbReference>
<evidence type="ECO:0000256" key="9">
    <source>
        <dbReference type="ARBA" id="ARBA00023180"/>
    </source>
</evidence>
<dbReference type="PANTHER" id="PTHR47986:SF10">
    <property type="entry name" value="RECEPTOR-LIKE KINASE TMK4"/>
    <property type="match status" value="1"/>
</dbReference>
<accession>A0A7N2M8E4</accession>
<dbReference type="OMA" id="FEGRSEM"/>
<evidence type="ECO:0000256" key="4">
    <source>
        <dbReference type="ARBA" id="ARBA00022729"/>
    </source>
</evidence>
<comment type="subcellular location">
    <subcellularLocation>
        <location evidence="1">Membrane</location>
        <topology evidence="1">Single-pass membrane protein</topology>
    </subcellularLocation>
</comment>
<dbReference type="EMBL" id="LRBV02000008">
    <property type="status" value="NOT_ANNOTATED_CDS"/>
    <property type="molecule type" value="Genomic_DNA"/>
</dbReference>
<dbReference type="Gramene" id="QL08p006368:mrna">
    <property type="protein sequence ID" value="QL08p006368:mrna"/>
    <property type="gene ID" value="QL08p006368"/>
</dbReference>
<reference evidence="10 11" key="1">
    <citation type="journal article" date="2016" name="G3 (Bethesda)">
        <title>First Draft Assembly and Annotation of the Genome of a California Endemic Oak Quercus lobata Nee (Fagaceae).</title>
        <authorList>
            <person name="Sork V.L."/>
            <person name="Fitz-Gibbon S.T."/>
            <person name="Puiu D."/>
            <person name="Crepeau M."/>
            <person name="Gugger P.F."/>
            <person name="Sherman R."/>
            <person name="Stevens K."/>
            <person name="Langley C.H."/>
            <person name="Pellegrini M."/>
            <person name="Salzberg S.L."/>
        </authorList>
    </citation>
    <scope>NUCLEOTIDE SEQUENCE [LARGE SCALE GENOMIC DNA]</scope>
    <source>
        <strain evidence="10 11">cv. SW786</strain>
    </source>
</reference>
<keyword evidence="11" id="KW-1185">Reference proteome</keyword>
<dbReference type="Proteomes" id="UP000594261">
    <property type="component" value="Chromosome 8"/>
</dbReference>